<organism evidence="4 5">
    <name type="scientific">Quercus lobata</name>
    <name type="common">Valley oak</name>
    <dbReference type="NCBI Taxonomy" id="97700"/>
    <lineage>
        <taxon>Eukaryota</taxon>
        <taxon>Viridiplantae</taxon>
        <taxon>Streptophyta</taxon>
        <taxon>Embryophyta</taxon>
        <taxon>Tracheophyta</taxon>
        <taxon>Spermatophyta</taxon>
        <taxon>Magnoliopsida</taxon>
        <taxon>eudicotyledons</taxon>
        <taxon>Gunneridae</taxon>
        <taxon>Pentapetalae</taxon>
        <taxon>rosids</taxon>
        <taxon>fabids</taxon>
        <taxon>Fagales</taxon>
        <taxon>Fagaceae</taxon>
        <taxon>Quercus</taxon>
    </lineage>
</organism>
<reference evidence="4" key="2">
    <citation type="submission" date="2021-01" db="UniProtKB">
        <authorList>
            <consortium name="EnsemblPlants"/>
        </authorList>
    </citation>
    <scope>IDENTIFICATION</scope>
</reference>
<protein>
    <recommendedName>
        <fullName evidence="6">DUF4283 domain-containing protein</fullName>
    </recommendedName>
</protein>
<dbReference type="PANTHER" id="PTHR31286:SF167">
    <property type="entry name" value="OS09G0268800 PROTEIN"/>
    <property type="match status" value="1"/>
</dbReference>
<dbReference type="InterPro" id="IPR040256">
    <property type="entry name" value="At4g02000-like"/>
</dbReference>
<dbReference type="Pfam" id="PF14392">
    <property type="entry name" value="zf-CCHC_4"/>
    <property type="match status" value="1"/>
</dbReference>
<evidence type="ECO:0000313" key="5">
    <source>
        <dbReference type="Proteomes" id="UP000594261"/>
    </source>
</evidence>
<sequence length="341" mass="39434">MADDVSQILEKMKLTLLDEEETINISEEGQQEELESCALSLIGKFLTCKPFNKRAALATLKKAWGFEDSVQVVEVCSNLFQFKFGSEFELNRVYIGGLWSFNNQALLLTRWKSGMTAMNVKFDSIALWIQIWGAPFEMRSAWVAEEVGNLLGRVLEVDRRRNNDRQNFFMRIKVAIPLENEIQRGAFLAGSDGKKYWVDLKYEWLPIFCHYCGLLRHELRFCAHYFSKTKSRTEVECGYGDWLKASGGRTRSPQQREATKDDEYKGKKGDSKRWESTVVGKGVNILKRSKRRGGVLPKVWEKIGLTAESLLRIKGVEAWRRGEGRWRFWFLNFGRVETVPT</sequence>
<dbReference type="Proteomes" id="UP000594261">
    <property type="component" value="Chromosome 7"/>
</dbReference>
<reference evidence="4 5" key="1">
    <citation type="journal article" date="2016" name="G3 (Bethesda)">
        <title>First Draft Assembly and Annotation of the Genome of a California Endemic Oak Quercus lobata Nee (Fagaceae).</title>
        <authorList>
            <person name="Sork V.L."/>
            <person name="Fitz-Gibbon S.T."/>
            <person name="Puiu D."/>
            <person name="Crepeau M."/>
            <person name="Gugger P.F."/>
            <person name="Sherman R."/>
            <person name="Stevens K."/>
            <person name="Langley C.H."/>
            <person name="Pellegrini M."/>
            <person name="Salzberg S.L."/>
        </authorList>
    </citation>
    <scope>NUCLEOTIDE SEQUENCE [LARGE SCALE GENOMIC DNA]</scope>
    <source>
        <strain evidence="4 5">cv. SW786</strain>
    </source>
</reference>
<dbReference type="InParanoid" id="A0A7N2M2G2"/>
<dbReference type="EMBL" id="LRBV02000007">
    <property type="status" value="NOT_ANNOTATED_CDS"/>
    <property type="molecule type" value="Genomic_DNA"/>
</dbReference>
<dbReference type="AlphaFoldDB" id="A0A7N2M2G2"/>
<dbReference type="Gramene" id="QL07p017015:mrna">
    <property type="protein sequence ID" value="QL07p017015:mrna:CDS:1"/>
    <property type="gene ID" value="QL07p017015"/>
</dbReference>
<feature type="compositionally biased region" description="Basic and acidic residues" evidence="1">
    <location>
        <begin position="257"/>
        <end position="270"/>
    </location>
</feature>
<dbReference type="OMA" id="HELRFCA"/>
<feature type="region of interest" description="Disordered" evidence="1">
    <location>
        <begin position="246"/>
        <end position="270"/>
    </location>
</feature>
<proteinExistence type="predicted"/>
<evidence type="ECO:0000259" key="3">
    <source>
        <dbReference type="Pfam" id="PF14392"/>
    </source>
</evidence>
<dbReference type="InterPro" id="IPR025836">
    <property type="entry name" value="Zn_knuckle_CX2CX4HX4C"/>
</dbReference>
<evidence type="ECO:0008006" key="6">
    <source>
        <dbReference type="Google" id="ProtNLM"/>
    </source>
</evidence>
<feature type="domain" description="DUF4283" evidence="2">
    <location>
        <begin position="35"/>
        <end position="116"/>
    </location>
</feature>
<dbReference type="PANTHER" id="PTHR31286">
    <property type="entry name" value="GLYCINE-RICH CELL WALL STRUCTURAL PROTEIN 1.8-LIKE"/>
    <property type="match status" value="1"/>
</dbReference>
<dbReference type="Pfam" id="PF14111">
    <property type="entry name" value="DUF4283"/>
    <property type="match status" value="1"/>
</dbReference>
<keyword evidence="5" id="KW-1185">Reference proteome</keyword>
<feature type="domain" description="Zinc knuckle CX2CX4HX4C" evidence="3">
    <location>
        <begin position="193"/>
        <end position="223"/>
    </location>
</feature>
<evidence type="ECO:0000259" key="2">
    <source>
        <dbReference type="Pfam" id="PF14111"/>
    </source>
</evidence>
<dbReference type="InterPro" id="IPR025558">
    <property type="entry name" value="DUF4283"/>
</dbReference>
<accession>A0A7N2M2G2</accession>
<dbReference type="EnsemblPlants" id="QL07p017015:mrna">
    <property type="protein sequence ID" value="QL07p017015:mrna:CDS:1"/>
    <property type="gene ID" value="QL07p017015"/>
</dbReference>
<name>A0A7N2M2G2_QUELO</name>
<evidence type="ECO:0000256" key="1">
    <source>
        <dbReference type="SAM" id="MobiDB-lite"/>
    </source>
</evidence>
<evidence type="ECO:0000313" key="4">
    <source>
        <dbReference type="EnsemblPlants" id="QL07p017015:mrna:CDS:1"/>
    </source>
</evidence>